<evidence type="ECO:0000313" key="2">
    <source>
        <dbReference type="Proteomes" id="UP000246994"/>
    </source>
</evidence>
<dbReference type="GeneID" id="65113498"/>
<accession>A0A2S1PGH5</accession>
<organism evidence="1 2">
    <name type="scientific">Aeromonas phage 60AhydR15PP</name>
    <dbReference type="NCBI Taxonomy" id="2163979"/>
    <lineage>
        <taxon>Viruses</taxon>
        <taxon>Duplodnaviria</taxon>
        <taxon>Heunggongvirae</taxon>
        <taxon>Uroviricota</taxon>
        <taxon>Caudoviricetes</taxon>
        <taxon>Pantevenvirales</taxon>
        <taxon>Straboviridae</taxon>
        <taxon>Tulanevirus</taxon>
        <taxon>Tulanevirus 60ahydrpp</taxon>
    </lineage>
</organism>
<dbReference type="EMBL" id="MH179477">
    <property type="protein sequence ID" value="AWH15657.1"/>
    <property type="molecule type" value="Genomic_DNA"/>
</dbReference>
<reference evidence="1 2" key="1">
    <citation type="submission" date="2018-04" db="EMBL/GenBank/DDBJ databases">
        <title>Complete genome sequences of new Aeromonas and Pseudomonas phages promising in phage therapy dedicated to aquaculture.</title>
        <authorList>
            <person name="Kolsut J."/>
            <person name="Wojcik E."/>
            <person name="Wojtasik A."/>
            <person name="Dastych J."/>
        </authorList>
    </citation>
    <scope>NUCLEOTIDE SEQUENCE [LARGE SCALE GENOMIC DNA]</scope>
</reference>
<protein>
    <submittedName>
        <fullName evidence="1">Uncharacterized protein</fullName>
    </submittedName>
</protein>
<dbReference type="KEGG" id="vg:65113498"/>
<proteinExistence type="predicted"/>
<evidence type="ECO:0000313" key="1">
    <source>
        <dbReference type="EMBL" id="AWH15657.1"/>
    </source>
</evidence>
<dbReference type="RefSeq" id="YP_010095861.1">
    <property type="nucleotide sequence ID" value="NC_055747.1"/>
</dbReference>
<keyword evidence="2" id="KW-1185">Reference proteome</keyword>
<sequence length="60" mass="7044">MKRLSSDPYVRGWNWAYSEFKKGTPLNEIEEKADNAFDFNEFDRGALEAVRDIQNTENKT</sequence>
<name>A0A2S1PGH5_9CAUD</name>
<dbReference type="Proteomes" id="UP000246994">
    <property type="component" value="Segment"/>
</dbReference>